<dbReference type="EMBL" id="VEPZ02001323">
    <property type="protein sequence ID" value="KAE8680577.1"/>
    <property type="molecule type" value="Genomic_DNA"/>
</dbReference>
<evidence type="ECO:0000259" key="2">
    <source>
        <dbReference type="Pfam" id="PF14309"/>
    </source>
</evidence>
<protein>
    <recommendedName>
        <fullName evidence="2">DUF4378 domain-containing protein</fullName>
    </recommendedName>
</protein>
<reference evidence="3" key="1">
    <citation type="submission" date="2019-09" db="EMBL/GenBank/DDBJ databases">
        <title>Draft genome information of white flower Hibiscus syriacus.</title>
        <authorList>
            <person name="Kim Y.-M."/>
        </authorList>
    </citation>
    <scope>NUCLEOTIDE SEQUENCE [LARGE SCALE GENOMIC DNA]</scope>
    <source>
        <strain evidence="3">YM2019G1</strain>
    </source>
</reference>
<proteinExistence type="predicted"/>
<dbReference type="Pfam" id="PF14309">
    <property type="entry name" value="DUF4378"/>
    <property type="match status" value="1"/>
</dbReference>
<dbReference type="PANTHER" id="PTHR33623">
    <property type="entry name" value="OS04G0572500 PROTEIN"/>
    <property type="match status" value="1"/>
</dbReference>
<feature type="region of interest" description="Disordered" evidence="1">
    <location>
        <begin position="380"/>
        <end position="408"/>
    </location>
</feature>
<dbReference type="AlphaFoldDB" id="A0A6A2YMN7"/>
<evidence type="ECO:0000256" key="1">
    <source>
        <dbReference type="SAM" id="MobiDB-lite"/>
    </source>
</evidence>
<keyword evidence="4" id="KW-1185">Reference proteome</keyword>
<dbReference type="InterPro" id="IPR025486">
    <property type="entry name" value="DUF4378"/>
</dbReference>
<accession>A0A6A2YMN7</accession>
<organism evidence="3 4">
    <name type="scientific">Hibiscus syriacus</name>
    <name type="common">Rose of Sharon</name>
    <dbReference type="NCBI Taxonomy" id="106335"/>
    <lineage>
        <taxon>Eukaryota</taxon>
        <taxon>Viridiplantae</taxon>
        <taxon>Streptophyta</taxon>
        <taxon>Embryophyta</taxon>
        <taxon>Tracheophyta</taxon>
        <taxon>Spermatophyta</taxon>
        <taxon>Magnoliopsida</taxon>
        <taxon>eudicotyledons</taxon>
        <taxon>Gunneridae</taxon>
        <taxon>Pentapetalae</taxon>
        <taxon>rosids</taxon>
        <taxon>malvids</taxon>
        <taxon>Malvales</taxon>
        <taxon>Malvaceae</taxon>
        <taxon>Malvoideae</taxon>
        <taxon>Hibiscus</taxon>
    </lineage>
</organism>
<gene>
    <name evidence="3" type="ORF">F3Y22_tig00111378pilonHSYRG00052</name>
</gene>
<sequence>MNGAFDQSVFSSPPLVAQSSALELPLGSPSQCWCLFVELIDIVNTIGWKKIKTRLFFFKISTFLHSISLKLNPLQLFHAAVEIHKLLRIFTFLVMMGHKHLHELLEENQEPFLLNKYIADRRCQLNKPSPLTHLQIKKRKPVSRNSNSPSSSCKNACFFSRKSPLFELASPGTSPCRSPNAIFLHIPAKTAALLLEAALRIQKQSSSKTKHNGGASFGFLSSILKRLTHRNRNRRREIANDGAKVSVKDILNRDPTVAKNNPSRTKMSSSEDKSGYGMGFSCSYNGRPSSAVWSESNEEKSLDTSCSCSQSEDFEEILMSSRDVLGNNPAFSSCESPFHFVLQKNPSFGHRTPLFSSPGTSPEKQDEANHEVERLKKLQVEEDDEEKEQCSPVSVLDPRFENDDDDRHVNDCDENDGFDLECSYAVVQRAKQQLLHKLRRFEKLAGLDPIELEKIMLEEDQDDDNGGICIVEEEESGNESISSDVETNVVGFLQVLNSSFRNPRHVPEGMKRLVTDLIAEEETEQSGNVDRQAAIKRVCQRLESWKEVESNTFDMMVEQDLRKELDCWKRHQVQMREMSLEVEHTIFGLLMKEISEELVSLTRA</sequence>
<dbReference type="PANTHER" id="PTHR33623:SF5">
    <property type="entry name" value="HISTONE-LYSINE N-METHYLTRANSFERASE SETD1B-LIKE PROTEIN"/>
    <property type="match status" value="1"/>
</dbReference>
<evidence type="ECO:0000313" key="3">
    <source>
        <dbReference type="EMBL" id="KAE8680577.1"/>
    </source>
</evidence>
<dbReference type="Proteomes" id="UP000436088">
    <property type="component" value="Unassembled WGS sequence"/>
</dbReference>
<name>A0A6A2YMN7_HIBSY</name>
<feature type="domain" description="DUF4378" evidence="2">
    <location>
        <begin position="524"/>
        <end position="593"/>
    </location>
</feature>
<evidence type="ECO:0000313" key="4">
    <source>
        <dbReference type="Proteomes" id="UP000436088"/>
    </source>
</evidence>
<comment type="caution">
    <text evidence="3">The sequence shown here is derived from an EMBL/GenBank/DDBJ whole genome shotgun (WGS) entry which is preliminary data.</text>
</comment>
<feature type="compositionally biased region" description="Basic and acidic residues" evidence="1">
    <location>
        <begin position="398"/>
        <end position="408"/>
    </location>
</feature>